<dbReference type="Proteomes" id="UP000596252">
    <property type="component" value="Chromosome"/>
</dbReference>
<feature type="domain" description="DUF4124" evidence="2">
    <location>
        <begin position="9"/>
        <end position="45"/>
    </location>
</feature>
<protein>
    <submittedName>
        <fullName evidence="3">DUF4124 domain-containing protein</fullName>
    </submittedName>
</protein>
<organism evidence="3 4">
    <name type="scientific">Shewanella litorisediminis</name>
    <dbReference type="NCBI Taxonomy" id="1173586"/>
    <lineage>
        <taxon>Bacteria</taxon>
        <taxon>Pseudomonadati</taxon>
        <taxon>Pseudomonadota</taxon>
        <taxon>Gammaproteobacteria</taxon>
        <taxon>Alteromonadales</taxon>
        <taxon>Shewanellaceae</taxon>
        <taxon>Shewanella</taxon>
    </lineage>
</organism>
<proteinExistence type="predicted"/>
<evidence type="ECO:0000313" key="4">
    <source>
        <dbReference type="Proteomes" id="UP000596252"/>
    </source>
</evidence>
<evidence type="ECO:0000259" key="2">
    <source>
        <dbReference type="Pfam" id="PF13511"/>
    </source>
</evidence>
<sequence length="178" mass="19635">MRTFTLFGLLALSLSVQANVYKWVDKDGKVHYSDKPQPNAEVVELKETSANQIRLDVPAAVPKADTQVEAIEYEITILTPEADETIRSNEGKFEVTATVTPEKPANALWVLRIDGKVWGDAMDVPLFRVSELDRGEHSIEVQLIARNGKPIASSGSRTLFLHRTSVLQQPKAVPVSGN</sequence>
<feature type="signal peptide" evidence="1">
    <location>
        <begin position="1"/>
        <end position="18"/>
    </location>
</feature>
<dbReference type="RefSeq" id="WP_203325311.1">
    <property type="nucleotide sequence ID" value="NZ_CP069213.1"/>
</dbReference>
<evidence type="ECO:0000313" key="3">
    <source>
        <dbReference type="EMBL" id="QRH01638.1"/>
    </source>
</evidence>
<dbReference type="Pfam" id="PF13511">
    <property type="entry name" value="DUF4124"/>
    <property type="match status" value="1"/>
</dbReference>
<keyword evidence="1" id="KW-0732">Signal</keyword>
<keyword evidence="4" id="KW-1185">Reference proteome</keyword>
<reference evidence="3 4" key="1">
    <citation type="journal article" date="2012" name="Antonie Van Leeuwenhoek">
        <title>Shewanella litorisediminis sp. nov., a gammaproteobacterium isolated from a tidal flat sediment.</title>
        <authorList>
            <person name="Lee M.H."/>
            <person name="Yoon J.H."/>
        </authorList>
    </citation>
    <scope>NUCLEOTIDE SEQUENCE [LARGE SCALE GENOMIC DNA]</scope>
    <source>
        <strain evidence="3 4">SMK1-12</strain>
    </source>
</reference>
<feature type="chain" id="PRO_5047191661" evidence="1">
    <location>
        <begin position="19"/>
        <end position="178"/>
    </location>
</feature>
<evidence type="ECO:0000256" key="1">
    <source>
        <dbReference type="SAM" id="SignalP"/>
    </source>
</evidence>
<gene>
    <name evidence="3" type="ORF">JQC75_17615</name>
</gene>
<dbReference type="InterPro" id="IPR025392">
    <property type="entry name" value="DUF4124"/>
</dbReference>
<dbReference type="EMBL" id="CP069213">
    <property type="protein sequence ID" value="QRH01638.1"/>
    <property type="molecule type" value="Genomic_DNA"/>
</dbReference>
<accession>A0ABX7G300</accession>
<name>A0ABX7G300_9GAMM</name>